<dbReference type="RefSeq" id="WP_057855698.1">
    <property type="nucleotide sequence ID" value="NZ_LLXX01000236.1"/>
</dbReference>
<dbReference type="STRING" id="1518501.CQ10_35170"/>
<comment type="caution">
    <text evidence="2">The sequence shown here is derived from an EMBL/GenBank/DDBJ whole genome shotgun (WGS) entry which is preliminary data.</text>
</comment>
<evidence type="ECO:0000313" key="3">
    <source>
        <dbReference type="Proteomes" id="UP000051913"/>
    </source>
</evidence>
<evidence type="ECO:0000313" key="2">
    <source>
        <dbReference type="EMBL" id="KRQ90377.1"/>
    </source>
</evidence>
<gene>
    <name evidence="2" type="ORF">CP49_16345</name>
</gene>
<reference evidence="2 3" key="1">
    <citation type="submission" date="2014-03" db="EMBL/GenBank/DDBJ databases">
        <title>Bradyrhizobium valentinum sp. nov., isolated from effective nodules of Lupinus mariae-josephae, a lupine endemic of basic-lime soils in Eastern Spain.</title>
        <authorList>
            <person name="Duran D."/>
            <person name="Rey L."/>
            <person name="Navarro A."/>
            <person name="Busquets A."/>
            <person name="Imperial J."/>
            <person name="Ruiz-Argueso T."/>
        </authorList>
    </citation>
    <scope>NUCLEOTIDE SEQUENCE [LARGE SCALE GENOMIC DNA]</scope>
    <source>
        <strain evidence="2 3">LmjM3</strain>
    </source>
</reference>
<sequence length="96" mass="10764">MKKQAWYVTFEIPWKGTAVRSRRSRSTQTFETEMEAKNFARARFDEGLVVTAGTIIPHLPRRAIASGSILSWLEEGQEQASGDPADDPDEPSGRIK</sequence>
<keyword evidence="3" id="KW-1185">Reference proteome</keyword>
<evidence type="ECO:0000256" key="1">
    <source>
        <dbReference type="SAM" id="MobiDB-lite"/>
    </source>
</evidence>
<accession>A0A0R3K3Z9</accession>
<dbReference type="EMBL" id="LLXX01000236">
    <property type="protein sequence ID" value="KRQ90377.1"/>
    <property type="molecule type" value="Genomic_DNA"/>
</dbReference>
<feature type="region of interest" description="Disordered" evidence="1">
    <location>
        <begin position="74"/>
        <end position="96"/>
    </location>
</feature>
<dbReference type="OrthoDB" id="8240001at2"/>
<name>A0A0R3K3Z9_9BRAD</name>
<protein>
    <submittedName>
        <fullName evidence="2">Uncharacterized protein</fullName>
    </submittedName>
</protein>
<dbReference type="Proteomes" id="UP000051913">
    <property type="component" value="Unassembled WGS sequence"/>
</dbReference>
<organism evidence="2 3">
    <name type="scientific">Bradyrhizobium valentinum</name>
    <dbReference type="NCBI Taxonomy" id="1518501"/>
    <lineage>
        <taxon>Bacteria</taxon>
        <taxon>Pseudomonadati</taxon>
        <taxon>Pseudomonadota</taxon>
        <taxon>Alphaproteobacteria</taxon>
        <taxon>Hyphomicrobiales</taxon>
        <taxon>Nitrobacteraceae</taxon>
        <taxon>Bradyrhizobium</taxon>
    </lineage>
</organism>
<proteinExistence type="predicted"/>
<dbReference type="AlphaFoldDB" id="A0A0R3K3Z9"/>